<reference evidence="1 2" key="1">
    <citation type="submission" date="2019-06" db="EMBL/GenBank/DDBJ databases">
        <authorList>
            <person name="Livingstone P."/>
            <person name="Whitworth D."/>
        </authorList>
    </citation>
    <scope>NUCLEOTIDE SEQUENCE [LARGE SCALE GENOMIC DNA]</scope>
    <source>
        <strain evidence="1 2">AM401</strain>
    </source>
</reference>
<dbReference type="AlphaFoldDB" id="A0A540WIX3"/>
<feature type="non-terminal residue" evidence="1">
    <location>
        <position position="61"/>
    </location>
</feature>
<gene>
    <name evidence="1" type="ORF">FJV41_50160</name>
</gene>
<dbReference type="EMBL" id="VIFM01000708">
    <property type="protein sequence ID" value="TQF08394.1"/>
    <property type="molecule type" value="Genomic_DNA"/>
</dbReference>
<evidence type="ECO:0000313" key="1">
    <source>
        <dbReference type="EMBL" id="TQF08394.1"/>
    </source>
</evidence>
<sequence>MSARAKKANPAATTRQQSFRLVQALGEEHIGLEARAQAGDHLDVKIWLRLLACSTQIEQQI</sequence>
<organism evidence="1 2">
    <name type="scientific">Myxococcus llanfairpwllgwyngyllgogerychwyrndrobwllllantysiliogogogochensis</name>
    <dbReference type="NCBI Taxonomy" id="2590453"/>
    <lineage>
        <taxon>Bacteria</taxon>
        <taxon>Pseudomonadati</taxon>
        <taxon>Myxococcota</taxon>
        <taxon>Myxococcia</taxon>
        <taxon>Myxococcales</taxon>
        <taxon>Cystobacterineae</taxon>
        <taxon>Myxococcaceae</taxon>
        <taxon>Myxococcus</taxon>
    </lineage>
</organism>
<evidence type="ECO:0000313" key="2">
    <source>
        <dbReference type="Proteomes" id="UP000315369"/>
    </source>
</evidence>
<comment type="caution">
    <text evidence="1">The sequence shown here is derived from an EMBL/GenBank/DDBJ whole genome shotgun (WGS) entry which is preliminary data.</text>
</comment>
<keyword evidence="2" id="KW-1185">Reference proteome</keyword>
<accession>A0A540WIX3</accession>
<proteinExistence type="predicted"/>
<dbReference type="Proteomes" id="UP000315369">
    <property type="component" value="Unassembled WGS sequence"/>
</dbReference>
<protein>
    <submittedName>
        <fullName evidence="1">MarR family transcriptional regulator</fullName>
    </submittedName>
</protein>
<name>A0A540WIX3_9BACT</name>